<feature type="transmembrane region" description="Helical" evidence="7">
    <location>
        <begin position="169"/>
        <end position="188"/>
    </location>
</feature>
<accession>A0A2W1L9D3</accession>
<feature type="transmembrane region" description="Helical" evidence="7">
    <location>
        <begin position="281"/>
        <end position="299"/>
    </location>
</feature>
<protein>
    <submittedName>
        <fullName evidence="9">Acyltransferase</fullName>
    </submittedName>
</protein>
<dbReference type="PANTHER" id="PTHR40074:SF2">
    <property type="entry name" value="O-ACETYLTRANSFERASE WECH"/>
    <property type="match status" value="1"/>
</dbReference>
<evidence type="ECO:0000256" key="4">
    <source>
        <dbReference type="ARBA" id="ARBA00022692"/>
    </source>
</evidence>
<feature type="transmembrane region" description="Helical" evidence="7">
    <location>
        <begin position="93"/>
        <end position="110"/>
    </location>
</feature>
<gene>
    <name evidence="9" type="ORF">DNH61_12565</name>
</gene>
<comment type="similarity">
    <text evidence="2">Belongs to the acyltransferase 3 family.</text>
</comment>
<name>A0A2W1L9D3_9BACL</name>
<dbReference type="GO" id="GO:0016413">
    <property type="term" value="F:O-acetyltransferase activity"/>
    <property type="evidence" value="ECO:0007669"/>
    <property type="project" value="TreeGrafter"/>
</dbReference>
<evidence type="ECO:0000256" key="1">
    <source>
        <dbReference type="ARBA" id="ARBA00004651"/>
    </source>
</evidence>
<feature type="transmembrane region" description="Helical" evidence="7">
    <location>
        <begin position="349"/>
        <end position="375"/>
    </location>
</feature>
<evidence type="ECO:0000313" key="10">
    <source>
        <dbReference type="Proteomes" id="UP000249522"/>
    </source>
</evidence>
<sequence>MATEAQPVKKDKIPELQLVRAMAIIGVLSVHSTSAATTAMVDSNYYFLYNFINIFMKFGTPTFILLSSFVLFYNYYNRPLNKSLLATFYSRRLLYIVTPYVLFSLFYFGLKNYGVILTQPMQTAEQFFNLLLTGKAHTHLYFVFISIQFYVLFPLILWLFKKSRGLAKWAVPIGLTIQWGFVLINKYVVPYPGVPNKGSWAFSYMAYFMLGAFMGIFFPQIKRWILIARENVSPGKIALWIGLWAFWLTAGICHVLIWYYYRVDNETPYNSLAFEFLWNAHTYACALVLLQIAHLLYKNSSRLLVRPMERLGEISFGVYLIHPFFLHVYRKLAYTGGSSILLHAWYVGGFLLALIGSWIVVSLVTRFLPFSWLIFGQVPKPKRDRQTPAQPVVPGGIGR</sequence>
<keyword evidence="10" id="KW-1185">Reference proteome</keyword>
<dbReference type="RefSeq" id="WP_111146999.1">
    <property type="nucleotide sequence ID" value="NZ_QKRB01000044.1"/>
</dbReference>
<keyword evidence="4 7" id="KW-0812">Transmembrane</keyword>
<proteinExistence type="inferred from homology"/>
<evidence type="ECO:0000256" key="2">
    <source>
        <dbReference type="ARBA" id="ARBA00007400"/>
    </source>
</evidence>
<dbReference type="InterPro" id="IPR002656">
    <property type="entry name" value="Acyl_transf_3_dom"/>
</dbReference>
<keyword evidence="9" id="KW-0808">Transferase</keyword>
<comment type="subcellular location">
    <subcellularLocation>
        <location evidence="1">Cell membrane</location>
        <topology evidence="1">Multi-pass membrane protein</topology>
    </subcellularLocation>
</comment>
<dbReference type="GO" id="GO:0005886">
    <property type="term" value="C:plasma membrane"/>
    <property type="evidence" value="ECO:0007669"/>
    <property type="project" value="UniProtKB-SubCell"/>
</dbReference>
<organism evidence="9 10">
    <name type="scientific">Paenibacillus sambharensis</name>
    <dbReference type="NCBI Taxonomy" id="1803190"/>
    <lineage>
        <taxon>Bacteria</taxon>
        <taxon>Bacillati</taxon>
        <taxon>Bacillota</taxon>
        <taxon>Bacilli</taxon>
        <taxon>Bacillales</taxon>
        <taxon>Paenibacillaceae</taxon>
        <taxon>Paenibacillus</taxon>
    </lineage>
</organism>
<evidence type="ECO:0000256" key="5">
    <source>
        <dbReference type="ARBA" id="ARBA00022989"/>
    </source>
</evidence>
<dbReference type="Pfam" id="PF01757">
    <property type="entry name" value="Acyl_transf_3"/>
    <property type="match status" value="1"/>
</dbReference>
<dbReference type="OrthoDB" id="65129at2"/>
<reference evidence="9 10" key="1">
    <citation type="submission" date="2018-06" db="EMBL/GenBank/DDBJ databases">
        <title>Paenibacillus imtechensis sp. nov.</title>
        <authorList>
            <person name="Pinnaka A.K."/>
            <person name="Singh H."/>
            <person name="Kaur M."/>
        </authorList>
    </citation>
    <scope>NUCLEOTIDE SEQUENCE [LARGE SCALE GENOMIC DNA]</scope>
    <source>
        <strain evidence="9 10">SMB1</strain>
    </source>
</reference>
<feature type="transmembrane region" description="Helical" evidence="7">
    <location>
        <begin position="140"/>
        <end position="160"/>
    </location>
</feature>
<keyword evidence="3" id="KW-1003">Cell membrane</keyword>
<evidence type="ECO:0000313" key="9">
    <source>
        <dbReference type="EMBL" id="PZD95369.1"/>
    </source>
</evidence>
<evidence type="ECO:0000256" key="6">
    <source>
        <dbReference type="ARBA" id="ARBA00023136"/>
    </source>
</evidence>
<evidence type="ECO:0000259" key="8">
    <source>
        <dbReference type="Pfam" id="PF01757"/>
    </source>
</evidence>
<feature type="transmembrane region" description="Helical" evidence="7">
    <location>
        <begin position="21"/>
        <end position="41"/>
    </location>
</feature>
<dbReference type="EMBL" id="QKRB01000044">
    <property type="protein sequence ID" value="PZD95369.1"/>
    <property type="molecule type" value="Genomic_DNA"/>
</dbReference>
<feature type="transmembrane region" description="Helical" evidence="7">
    <location>
        <begin position="239"/>
        <end position="261"/>
    </location>
</feature>
<feature type="transmembrane region" description="Helical" evidence="7">
    <location>
        <begin position="47"/>
        <end position="72"/>
    </location>
</feature>
<feature type="transmembrane region" description="Helical" evidence="7">
    <location>
        <begin position="311"/>
        <end position="329"/>
    </location>
</feature>
<comment type="caution">
    <text evidence="9">The sequence shown here is derived from an EMBL/GenBank/DDBJ whole genome shotgun (WGS) entry which is preliminary data.</text>
</comment>
<keyword evidence="9" id="KW-0012">Acyltransferase</keyword>
<feature type="transmembrane region" description="Helical" evidence="7">
    <location>
        <begin position="200"/>
        <end position="218"/>
    </location>
</feature>
<keyword evidence="6 7" id="KW-0472">Membrane</keyword>
<dbReference type="AlphaFoldDB" id="A0A2W1L9D3"/>
<dbReference type="PANTHER" id="PTHR40074">
    <property type="entry name" value="O-ACETYLTRANSFERASE WECH"/>
    <property type="match status" value="1"/>
</dbReference>
<evidence type="ECO:0000256" key="3">
    <source>
        <dbReference type="ARBA" id="ARBA00022475"/>
    </source>
</evidence>
<dbReference type="Proteomes" id="UP000249522">
    <property type="component" value="Unassembled WGS sequence"/>
</dbReference>
<evidence type="ECO:0000256" key="7">
    <source>
        <dbReference type="SAM" id="Phobius"/>
    </source>
</evidence>
<feature type="domain" description="Acyltransferase 3" evidence="8">
    <location>
        <begin position="14"/>
        <end position="360"/>
    </location>
</feature>
<dbReference type="GO" id="GO:0009246">
    <property type="term" value="P:enterobacterial common antigen biosynthetic process"/>
    <property type="evidence" value="ECO:0007669"/>
    <property type="project" value="TreeGrafter"/>
</dbReference>
<keyword evidence="5 7" id="KW-1133">Transmembrane helix</keyword>